<dbReference type="GO" id="GO:0032259">
    <property type="term" value="P:methylation"/>
    <property type="evidence" value="ECO:0007669"/>
    <property type="project" value="UniProtKB-KW"/>
</dbReference>
<dbReference type="EMBL" id="KV427703">
    <property type="protein sequence ID" value="KZS99968.1"/>
    <property type="molecule type" value="Genomic_DNA"/>
</dbReference>
<keyword evidence="3 5" id="KW-1133">Transmembrane helix</keyword>
<evidence type="ECO:0000256" key="1">
    <source>
        <dbReference type="ARBA" id="ARBA00004141"/>
    </source>
</evidence>
<accession>A0A165AZY0</accession>
<evidence type="ECO:0000256" key="3">
    <source>
        <dbReference type="ARBA" id="ARBA00022989"/>
    </source>
</evidence>
<name>A0A165AZY0_9APHY</name>
<keyword evidence="5" id="KW-0808">Transferase</keyword>
<evidence type="ECO:0000313" key="8">
    <source>
        <dbReference type="Proteomes" id="UP000076871"/>
    </source>
</evidence>
<keyword evidence="2 5" id="KW-0812">Transmembrane</keyword>
<evidence type="ECO:0000313" key="7">
    <source>
        <dbReference type="EMBL" id="KZS99968.1"/>
    </source>
</evidence>
<comment type="subcellular location">
    <subcellularLocation>
        <location evidence="5">Endoplasmic reticulum membrane</location>
        <topology evidence="5">Multi-pass membrane protein</topology>
    </subcellularLocation>
    <subcellularLocation>
        <location evidence="1">Membrane</location>
        <topology evidence="1">Multi-pass membrane protein</topology>
    </subcellularLocation>
</comment>
<sequence>MLLAKLPLVLASTLSAFLTSSPPNPRVPADARPKALPPFERFLSSAIHSIAVVLSTLILLGGSMEVLVILASTFPDQRLSQMILKTLVNGPTSLTKNISISTTFVIGLGLETLGGIIRRWCYRTLGRHFTLEVTILEKHQLVTSGPYAYVRHPSYPSGIASLVGWGMWMTSPGSWFVECGVINTLVGRICLLVYIAITSFCAVSLVHRSYDEDRLLKKQFGEEWEEWAKRVPCRVIPYIY</sequence>
<keyword evidence="5" id="KW-0489">Methyltransferase</keyword>
<keyword evidence="4 5" id="KW-0472">Membrane</keyword>
<keyword evidence="5" id="KW-0949">S-adenosyl-L-methionine</keyword>
<evidence type="ECO:0000256" key="2">
    <source>
        <dbReference type="ARBA" id="ARBA00022692"/>
    </source>
</evidence>
<dbReference type="GO" id="GO:0005789">
    <property type="term" value="C:endoplasmic reticulum membrane"/>
    <property type="evidence" value="ECO:0007669"/>
    <property type="project" value="UniProtKB-SubCell"/>
</dbReference>
<evidence type="ECO:0000256" key="5">
    <source>
        <dbReference type="RuleBase" id="RU362022"/>
    </source>
</evidence>
<feature type="signal peptide" evidence="6">
    <location>
        <begin position="1"/>
        <end position="16"/>
    </location>
</feature>
<gene>
    <name evidence="7" type="ORF">LAESUDRAFT_745986</name>
</gene>
<dbReference type="EC" id="2.1.1.100" evidence="5"/>
<evidence type="ECO:0000256" key="4">
    <source>
        <dbReference type="ARBA" id="ARBA00023136"/>
    </source>
</evidence>
<keyword evidence="8" id="KW-1185">Reference proteome</keyword>
<dbReference type="PANTHER" id="PTHR12714">
    <property type="entry name" value="PROTEIN-S ISOPRENYLCYSTEINE O-METHYLTRANSFERASE"/>
    <property type="match status" value="1"/>
</dbReference>
<dbReference type="GeneID" id="63828431"/>
<protein>
    <recommendedName>
        <fullName evidence="5">Protein-S-isoprenylcysteine O-methyltransferase</fullName>
        <ecNumber evidence="5">2.1.1.100</ecNumber>
    </recommendedName>
</protein>
<dbReference type="Gene3D" id="1.20.120.1630">
    <property type="match status" value="1"/>
</dbReference>
<dbReference type="AlphaFoldDB" id="A0A165AZY0"/>
<keyword evidence="5" id="KW-0256">Endoplasmic reticulum</keyword>
<dbReference type="Proteomes" id="UP000076871">
    <property type="component" value="Unassembled WGS sequence"/>
</dbReference>
<comment type="catalytic activity">
    <reaction evidence="5">
        <text>[protein]-C-terminal S-[(2E,6E)-farnesyl]-L-cysteine + S-adenosyl-L-methionine = [protein]-C-terminal S-[(2E,6E)-farnesyl]-L-cysteine methyl ester + S-adenosyl-L-homocysteine</text>
        <dbReference type="Rhea" id="RHEA:21672"/>
        <dbReference type="Rhea" id="RHEA-COMP:12125"/>
        <dbReference type="Rhea" id="RHEA-COMP:12126"/>
        <dbReference type="ChEBI" id="CHEBI:57856"/>
        <dbReference type="ChEBI" id="CHEBI:59789"/>
        <dbReference type="ChEBI" id="CHEBI:90510"/>
        <dbReference type="ChEBI" id="CHEBI:90511"/>
        <dbReference type="EC" id="2.1.1.100"/>
    </reaction>
</comment>
<evidence type="ECO:0000256" key="6">
    <source>
        <dbReference type="SAM" id="SignalP"/>
    </source>
</evidence>
<keyword evidence="6" id="KW-0732">Signal</keyword>
<dbReference type="STRING" id="1314785.A0A165AZY0"/>
<dbReference type="InParanoid" id="A0A165AZY0"/>
<feature type="transmembrane region" description="Helical" evidence="5">
    <location>
        <begin position="185"/>
        <end position="206"/>
    </location>
</feature>
<reference evidence="7 8" key="1">
    <citation type="journal article" date="2016" name="Mol. Biol. Evol.">
        <title>Comparative Genomics of Early-Diverging Mushroom-Forming Fungi Provides Insights into the Origins of Lignocellulose Decay Capabilities.</title>
        <authorList>
            <person name="Nagy L.G."/>
            <person name="Riley R."/>
            <person name="Tritt A."/>
            <person name="Adam C."/>
            <person name="Daum C."/>
            <person name="Floudas D."/>
            <person name="Sun H."/>
            <person name="Yadav J.S."/>
            <person name="Pangilinan J."/>
            <person name="Larsson K.H."/>
            <person name="Matsuura K."/>
            <person name="Barry K."/>
            <person name="Labutti K."/>
            <person name="Kuo R."/>
            <person name="Ohm R.A."/>
            <person name="Bhattacharya S.S."/>
            <person name="Shirouzu T."/>
            <person name="Yoshinaga Y."/>
            <person name="Martin F.M."/>
            <person name="Grigoriev I.V."/>
            <person name="Hibbett D.S."/>
        </authorList>
    </citation>
    <scope>NUCLEOTIDE SEQUENCE [LARGE SCALE GENOMIC DNA]</scope>
    <source>
        <strain evidence="7 8">93-53</strain>
    </source>
</reference>
<dbReference type="Pfam" id="PF04140">
    <property type="entry name" value="ICMT"/>
    <property type="match status" value="1"/>
</dbReference>
<organism evidence="7 8">
    <name type="scientific">Laetiporus sulphureus 93-53</name>
    <dbReference type="NCBI Taxonomy" id="1314785"/>
    <lineage>
        <taxon>Eukaryota</taxon>
        <taxon>Fungi</taxon>
        <taxon>Dikarya</taxon>
        <taxon>Basidiomycota</taxon>
        <taxon>Agaricomycotina</taxon>
        <taxon>Agaricomycetes</taxon>
        <taxon>Polyporales</taxon>
        <taxon>Laetiporus</taxon>
    </lineage>
</organism>
<dbReference type="OrthoDB" id="422086at2759"/>
<feature type="chain" id="PRO_5007855427" description="Protein-S-isoprenylcysteine O-methyltransferase" evidence="6">
    <location>
        <begin position="17"/>
        <end position="240"/>
    </location>
</feature>
<comment type="similarity">
    <text evidence="5">Belongs to the class VI-like SAM-binding methyltransferase superfamily. Isoprenylcysteine carboxyl methyltransferase family.</text>
</comment>
<proteinExistence type="inferred from homology"/>
<dbReference type="RefSeq" id="XP_040757709.1">
    <property type="nucleotide sequence ID" value="XM_040911403.1"/>
</dbReference>
<comment type="caution">
    <text evidence="5">Lacks conserved residue(s) required for the propagation of feature annotation.</text>
</comment>
<feature type="transmembrane region" description="Helical" evidence="5">
    <location>
        <begin position="47"/>
        <end position="74"/>
    </location>
</feature>
<dbReference type="GO" id="GO:0004671">
    <property type="term" value="F:protein C-terminal S-isoprenylcysteine carboxyl O-methyltransferase activity"/>
    <property type="evidence" value="ECO:0007669"/>
    <property type="project" value="UniProtKB-EC"/>
</dbReference>
<dbReference type="InterPro" id="IPR007269">
    <property type="entry name" value="ICMT_MeTrfase"/>
</dbReference>
<dbReference type="PANTHER" id="PTHR12714:SF9">
    <property type="entry name" value="PROTEIN-S-ISOPRENYLCYSTEINE O-METHYLTRANSFERASE"/>
    <property type="match status" value="1"/>
</dbReference>